<evidence type="ECO:0000259" key="1">
    <source>
        <dbReference type="Pfam" id="PF13468"/>
    </source>
</evidence>
<organism evidence="2 3">
    <name type="scientific">Caballeronia sordidicola</name>
    <name type="common">Burkholderia sordidicola</name>
    <dbReference type="NCBI Taxonomy" id="196367"/>
    <lineage>
        <taxon>Bacteria</taxon>
        <taxon>Pseudomonadati</taxon>
        <taxon>Pseudomonadota</taxon>
        <taxon>Betaproteobacteria</taxon>
        <taxon>Burkholderiales</taxon>
        <taxon>Burkholderiaceae</taxon>
        <taxon>Caballeronia</taxon>
    </lineage>
</organism>
<evidence type="ECO:0000313" key="3">
    <source>
        <dbReference type="Proteomes" id="UP000194546"/>
    </source>
</evidence>
<accession>A0A242M926</accession>
<comment type="caution">
    <text evidence="2">The sequence shown here is derived from an EMBL/GenBank/DDBJ whole genome shotgun (WGS) entry which is preliminary data.</text>
</comment>
<evidence type="ECO:0000313" key="2">
    <source>
        <dbReference type="EMBL" id="OTP67402.1"/>
    </source>
</evidence>
<sequence>MQLDHFVIAVLDLAGAVADYQALGFNVLPGGKHVHAPTENALVVFEDGLYFELIEWTQADPGDRWYRELSGHGEGLVDFALVPPDIKEILMQAEAHHLGYRGPIDGSRVTPNGDRLEWLLGRPASAELPFFCADITPRSLRVAEGDVRIQRNRVQGISSVAVAVADAAMALARYRRLLASPDQLVTFADALPVEELGLDAAKVTINGADILLVSAQPSATTPAAAWLNLLLAKRGPGAYALAARIADGGVPALHGPDKTRGVYIELATSDVPLTRRVFPGGGQAL</sequence>
<dbReference type="SUPFAM" id="SSF54593">
    <property type="entry name" value="Glyoxalase/Bleomycin resistance protein/Dihydroxybiphenyl dioxygenase"/>
    <property type="match status" value="1"/>
</dbReference>
<dbReference type="PANTHER" id="PTHR40265">
    <property type="entry name" value="BLL2707 PROTEIN"/>
    <property type="match status" value="1"/>
</dbReference>
<dbReference type="Gene3D" id="3.10.180.10">
    <property type="entry name" value="2,3-Dihydroxybiphenyl 1,2-Dioxygenase, domain 1"/>
    <property type="match status" value="1"/>
</dbReference>
<dbReference type="InterPro" id="IPR029068">
    <property type="entry name" value="Glyas_Bleomycin-R_OHBP_Dase"/>
</dbReference>
<dbReference type="EMBL" id="NBTY01000196">
    <property type="protein sequence ID" value="OTP67402.1"/>
    <property type="molecule type" value="Genomic_DNA"/>
</dbReference>
<dbReference type="InterPro" id="IPR025870">
    <property type="entry name" value="Glyoxalase-like_dom"/>
</dbReference>
<dbReference type="PANTHER" id="PTHR40265:SF1">
    <property type="entry name" value="GLYOXALASE-LIKE DOMAIN-CONTAINING PROTEIN"/>
    <property type="match status" value="1"/>
</dbReference>
<feature type="domain" description="Glyoxalase-like" evidence="1">
    <location>
        <begin position="3"/>
        <end position="178"/>
    </location>
</feature>
<name>A0A242M926_CABSO</name>
<dbReference type="AlphaFoldDB" id="A0A242M926"/>
<dbReference type="Pfam" id="PF13468">
    <property type="entry name" value="Glyoxalase_3"/>
    <property type="match status" value="1"/>
</dbReference>
<reference evidence="2 3" key="1">
    <citation type="submission" date="2017-03" db="EMBL/GenBank/DDBJ databases">
        <title>Genome analysis of strain PAMC 26510.</title>
        <authorList>
            <person name="Oh H.-M."/>
            <person name="Yang J.-A."/>
        </authorList>
    </citation>
    <scope>NUCLEOTIDE SEQUENCE [LARGE SCALE GENOMIC DNA]</scope>
    <source>
        <strain evidence="2 3">PAMC 26510</strain>
    </source>
</reference>
<protein>
    <recommendedName>
        <fullName evidence="1">Glyoxalase-like domain-containing protein</fullName>
    </recommendedName>
</protein>
<proteinExistence type="predicted"/>
<gene>
    <name evidence="2" type="ORF">PAMC26510_31195</name>
</gene>
<dbReference type="Proteomes" id="UP000194546">
    <property type="component" value="Unassembled WGS sequence"/>
</dbReference>